<dbReference type="InterPro" id="IPR012334">
    <property type="entry name" value="Pectin_lyas_fold"/>
</dbReference>
<dbReference type="SUPFAM" id="SSF51126">
    <property type="entry name" value="Pectin lyase-like"/>
    <property type="match status" value="1"/>
</dbReference>
<protein>
    <submittedName>
        <fullName evidence="3">Right-handed parallel beta-helix repeat-containing protein</fullName>
    </submittedName>
</protein>
<dbReference type="EMBL" id="DSVQ01000012">
    <property type="protein sequence ID" value="HGT39251.1"/>
    <property type="molecule type" value="Genomic_DNA"/>
</dbReference>
<reference evidence="3" key="1">
    <citation type="journal article" date="2020" name="mSystems">
        <title>Genome- and Community-Level Interaction Insights into Carbon Utilization and Element Cycling Functions of Hydrothermarchaeota in Hydrothermal Sediment.</title>
        <authorList>
            <person name="Zhou Z."/>
            <person name="Liu Y."/>
            <person name="Xu W."/>
            <person name="Pan J."/>
            <person name="Luo Z.H."/>
            <person name="Li M."/>
        </authorList>
    </citation>
    <scope>NUCLEOTIDE SEQUENCE [LARGE SCALE GENOMIC DNA]</scope>
    <source>
        <strain evidence="3">SpSt-508</strain>
    </source>
</reference>
<feature type="compositionally biased region" description="Polar residues" evidence="1">
    <location>
        <begin position="2696"/>
        <end position="2705"/>
    </location>
</feature>
<organism evidence="3">
    <name type="scientific">Schlesneria paludicola</name>
    <dbReference type="NCBI Taxonomy" id="360056"/>
    <lineage>
        <taxon>Bacteria</taxon>
        <taxon>Pseudomonadati</taxon>
        <taxon>Planctomycetota</taxon>
        <taxon>Planctomycetia</taxon>
        <taxon>Planctomycetales</taxon>
        <taxon>Planctomycetaceae</taxon>
        <taxon>Schlesneria</taxon>
    </lineage>
</organism>
<gene>
    <name evidence="3" type="ORF">ENS64_08315</name>
</gene>
<dbReference type="Gene3D" id="2.40.160.160">
    <property type="entry name" value="Inverse autotransporter, beta-domain"/>
    <property type="match status" value="1"/>
</dbReference>
<feature type="signal peptide" evidence="2">
    <location>
        <begin position="1"/>
        <end position="22"/>
    </location>
</feature>
<keyword evidence="2" id="KW-0732">Signal</keyword>
<dbReference type="SMART" id="SM00710">
    <property type="entry name" value="PbH1"/>
    <property type="match status" value="24"/>
</dbReference>
<dbReference type="Gene3D" id="2.160.20.10">
    <property type="entry name" value="Single-stranded right-handed beta-helix, Pectin lyase-like"/>
    <property type="match status" value="3"/>
</dbReference>
<sequence length="2829" mass="291613">MQRVKLSLACLLCLTWVYSAPAQTSLQYDTGTAVLQDISGSATFSGTYFNIRTMTGDGVGYRNGFTQIGATLPIWFSEDAFIAPTARVLITDNSNIGASGGALLRGYSSSWDRIFGTYVFFDYDESINDYNYRQWGFGVETLGTWFDARSNVYLPTASGDNFVQALGLGNSLSFAGNNLVFTGVGLFEEALTGADFEVGVPLSPATPWLRGYAGMYFYDAVQEDPVGFRGRIEAWVSDDLQVAVNVTEDQQFGTNVNAVVDFRFSGWKPTRYFPQWTTRERMLMPVQRNWRIAAGYYTQDVPVIAENCQTGSPYFVVWVDSSNTNPGDGSFENPYNYLPNQVPNADLILVRRGDTSLLNPLTGSIALFDNQRLLGEGCEHLVAVCATFGEFSIQTTAPLPGFTDDGNFPYLSSPGNIITLANGNEVAGFNLVNAGGFAIANNPGLGSFGFDLSCLNVIGNAGGIFLGNAGGNGFVTDVNLLNNPAGGLYLDTGSNKLYLTMNNVSATSLPPGVQSIGISLNADEGDLFASLTDVSSNRNGTGYWLSATNQATLGIVTDNVTANDNVGTGMQVIGQHGSIDLRLAGLNANRNGGHGISIVADNTFLNVDADGITANNNALDNLTIQLTNSTMQVEIDNATFLGSQTGSGVVITNGAGGGTIDLDNVLATGNAADGLLIGVATFAEVDAVVARSIFANNSRNGMALFGTTGGSLDFVSTAVLANANGQDGFHFDFRSNSTLTADVRATLLSNNGRNAVHGFLDNATADLTLIASQGSNSGADGFYLEATNQSVAEVTIVGGSFANSGQTVDPAAALRIIADRSVITFQVASTPLNNSAAGGPQDDGVNILAINNSQVLGFLVNSDMSLNADNAMELTSDTDSQIVLNLQNSNGNDSGNDGILFRALNNGLVSVTANQSNFDRSGANGINGYLNNGGVGLFDFLASSVAFSGDNGMVIVADNMSRFFGFFEGGSFSNSGQNLNGFGTQDAHRLIAHNSSRIEVDLLNTPSGNTVVPGTQQHSLFGFADNGSALVFNNSGGNMSFNTINAINVTLLSGSYGEVDLLNTPATDSGEDGYRFVVSNSQLFSNVTNGSFDNSGAGLVTGSAVNGLLVNTGFAQLIFTNTPGRFAYEHGLFVTALGGSVFQGYFDASPFDYAGSPGGVPATAGNAVYLVANASTMDLTMVNGSTGNLAGGDGLVIDAANGSSVTATITDGSFTDEGQFTGLGVGVNVTADNSLVVVNLINTPTDNSIGNITQGFGLLFNLTNGADFFYGSTNGSLSNNSLDGINGSVDGAGTAATLTLSNTLVDSNTFNGAVFSVTNGGRLTFNYPGGGSISNNGGFGVFGTVNGAGSSARFNFDDVAIDNNGLVFGGDGFNVNPTNGGFVEANFLDGSISGNNNRGVNVLLQNGTAFYRFFDTLVNDNGNEGLLFDVSGPASQFVVTAIDASFSDNGAAGLPPAGFSNVNGQVTGGFVDLLFEGVDADSSTRHGFNFDISDATGPTSFMAQMNFGTSASNNVNGSGVRLVATGPNTAAHLLMLGLNNFDDNGTAAGVNASNVNFQATNVLQAAVRFSGTAGDADGDGTGSGNDGVTININTAVNAAVEVNGIGTINNNPGEGVDIDLVNIANIRDLTLFTQTGFETVRALHLSDLLVADNGSDGVSVTITGPTTFTGELVFDGISSVGNQGDGLLLSLTNVAGTPDLRIINGQYADNTGHGINLDLDNSPLDRVTIANNTVGQSTQVGLLFLISGNTFGQPFNITNTSQPGIQLTSFNLDLSPAGVVWDTVEPGASLPFQPQGGSDLLTGLQTINGNPWPNALPGGGLPDDQGVIDMTYNNFDATETFSWLADVDLAGFGASPVFGNDLIGSTVTVAFSDGSVILGALFAVAGDPTASQFQAISGQVGTAGISGNGLDGLHIELVNSSINQFVIDGNDFLDNGDDGIDFAVVQNSNLVAPGHVLYITNNTITGNGVTTGLNGHGVVLINPQTIDTNLNLGVLGNSLSSNGGRGIDLQLGLPLNTLNARFEGNTISTNGAQGINLIANNGLDVLLAVVNNPEINGNAAEGINLLLTAGSNLNIPQFYGNTIGTLGSLNGSHGVRLTAPDQTTFNWALGNTSLGANLISGNTDAGVSISMTGNAVGNLIVENTTFSNTTTGPQFGGSGLGITMTDTSSFPVLFIGDSLQNNTFFQQNALHGISLFATGNATLLNPTVQRVLAQSNVDGLNVLRFGSVTLQNFLITDSTFTLNEDDGIDISARNAQLVDEYTLVNSVFSNNGDTGASFDVQADAQIDAVLTNNQFINNGADGVRITSTLVSPGDAAIVFNTTPWTLNTFSNNGVFAGAAGAGLEISGIHNLVIGTLAAGNTFANNAGDGIEVNTSGVLTIVNATITGNNTVGSLNGLAGIDINTTGFNAVSVSNSVISNNRGDGVEIDNTSIAGSVYTFFDNVITFNGRDGVEYFNTGVSSLSIGGTNPLTSVIADNGTAGVGGRGLDIINAGGAASVGTVSIDNTTIERNRQEGVYVILSTDAAARNTNRDALAGAALTDAGAITNSPLLNFSLTNSLIANNGQALGNIGGAGLVMRVGTTGGGYGFANPGGFAGTVNTGVIATVANNSFFGNFGADTLFESFRSTVDPPATGGAWTDQNEAPRNFANDTFTPSGFQGDPLARLDLTFTGNILEEVDGTRPGAFYNNNEVEFKSRGTTGVSSDTAADGPPDDNGPFGSGTRQRNAQRLAARDVNPLAPGTQLPPLLTIGLSDAFLFSGVGTSTFRVNANVNVTNIFGAGSGFVFDDPALVGNPFLYDSTDEANGVFTGFGGAAPFFIDFMPYGWSFLP</sequence>
<evidence type="ECO:0000256" key="2">
    <source>
        <dbReference type="SAM" id="SignalP"/>
    </source>
</evidence>
<evidence type="ECO:0000256" key="1">
    <source>
        <dbReference type="SAM" id="MobiDB-lite"/>
    </source>
</evidence>
<feature type="chain" id="PRO_5028443919" evidence="2">
    <location>
        <begin position="23"/>
        <end position="2829"/>
    </location>
</feature>
<dbReference type="InterPro" id="IPR011050">
    <property type="entry name" value="Pectin_lyase_fold/virulence"/>
</dbReference>
<dbReference type="InterPro" id="IPR038177">
    <property type="entry name" value="IAT_beta_sf"/>
</dbReference>
<feature type="region of interest" description="Disordered" evidence="1">
    <location>
        <begin position="2696"/>
        <end position="2723"/>
    </location>
</feature>
<dbReference type="InterPro" id="IPR006626">
    <property type="entry name" value="PbH1"/>
</dbReference>
<evidence type="ECO:0000313" key="3">
    <source>
        <dbReference type="EMBL" id="HGT39251.1"/>
    </source>
</evidence>
<proteinExistence type="predicted"/>
<accession>A0A7C4LQA4</accession>
<name>A0A7C4LQA4_9PLAN</name>
<comment type="caution">
    <text evidence="3">The sequence shown here is derived from an EMBL/GenBank/DDBJ whole genome shotgun (WGS) entry which is preliminary data.</text>
</comment>